<dbReference type="Proteomes" id="UP001446205">
    <property type="component" value="Unassembled WGS sequence"/>
</dbReference>
<dbReference type="Pfam" id="PF12728">
    <property type="entry name" value="HTH_17"/>
    <property type="match status" value="1"/>
</dbReference>
<organism evidence="2 3">
    <name type="scientific">Thermithiobacillus plumbiphilus</name>
    <dbReference type="NCBI Taxonomy" id="1729899"/>
    <lineage>
        <taxon>Bacteria</taxon>
        <taxon>Pseudomonadati</taxon>
        <taxon>Pseudomonadota</taxon>
        <taxon>Acidithiobacillia</taxon>
        <taxon>Acidithiobacillales</taxon>
        <taxon>Thermithiobacillaceae</taxon>
        <taxon>Thermithiobacillus</taxon>
    </lineage>
</organism>
<accession>A0ABU9DBQ1</accession>
<name>A0ABU9DBQ1_9PROT</name>
<dbReference type="RefSeq" id="WP_341370966.1">
    <property type="nucleotide sequence ID" value="NZ_JBBPCO010000008.1"/>
</dbReference>
<proteinExistence type="predicted"/>
<reference evidence="2 3" key="1">
    <citation type="submission" date="2024-04" db="EMBL/GenBank/DDBJ databases">
        <authorList>
            <person name="Abashina T."/>
            <person name="Shaikin A."/>
        </authorList>
    </citation>
    <scope>NUCLEOTIDE SEQUENCE [LARGE SCALE GENOMIC DNA]</scope>
    <source>
        <strain evidence="2 3">AAFK</strain>
    </source>
</reference>
<sequence>MAEHGTMMTVEVRMLPDGRLDTKNAAAYVGRSEKTLAIWRSEGTGPKFIKRGRVFYFKDDLDSWLNEGGRFTSAAQARSSASEH</sequence>
<keyword evidence="3" id="KW-1185">Reference proteome</keyword>
<dbReference type="InterPro" id="IPR041657">
    <property type="entry name" value="HTH_17"/>
</dbReference>
<evidence type="ECO:0000313" key="3">
    <source>
        <dbReference type="Proteomes" id="UP001446205"/>
    </source>
</evidence>
<feature type="domain" description="Helix-turn-helix" evidence="1">
    <location>
        <begin position="20"/>
        <end position="67"/>
    </location>
</feature>
<protein>
    <submittedName>
        <fullName evidence="2">Helix-turn-helix domain-containing protein</fullName>
    </submittedName>
</protein>
<evidence type="ECO:0000259" key="1">
    <source>
        <dbReference type="Pfam" id="PF12728"/>
    </source>
</evidence>
<gene>
    <name evidence="2" type="ORF">WOB96_09025</name>
</gene>
<dbReference type="SUPFAM" id="SSF46955">
    <property type="entry name" value="Putative DNA-binding domain"/>
    <property type="match status" value="1"/>
</dbReference>
<evidence type="ECO:0000313" key="2">
    <source>
        <dbReference type="EMBL" id="MEK8089908.1"/>
    </source>
</evidence>
<dbReference type="InterPro" id="IPR009061">
    <property type="entry name" value="DNA-bd_dom_put_sf"/>
</dbReference>
<comment type="caution">
    <text evidence="2">The sequence shown here is derived from an EMBL/GenBank/DDBJ whole genome shotgun (WGS) entry which is preliminary data.</text>
</comment>
<dbReference type="EMBL" id="JBBPCO010000008">
    <property type="protein sequence ID" value="MEK8089908.1"/>
    <property type="molecule type" value="Genomic_DNA"/>
</dbReference>